<dbReference type="CDD" id="cd17871">
    <property type="entry name" value="GPN2"/>
    <property type="match status" value="1"/>
</dbReference>
<dbReference type="InterPro" id="IPR030231">
    <property type="entry name" value="Gpn2"/>
</dbReference>
<comment type="function">
    <text evidence="5">Small GTPase required for proper localization of RNA polymerase II and III (RNAPII and RNAPIII). May act at an RNAP assembly step prior to nuclear import.</text>
</comment>
<name>A0AAN7U8D6_9MYCE</name>
<evidence type="ECO:0000313" key="6">
    <source>
        <dbReference type="EMBL" id="KAK5584468.1"/>
    </source>
</evidence>
<dbReference type="PANTHER" id="PTHR21231:SF3">
    <property type="entry name" value="GPN-LOOP GTPASE 2"/>
    <property type="match status" value="1"/>
</dbReference>
<keyword evidence="3 5" id="KW-0378">Hydrolase</keyword>
<comment type="similarity">
    <text evidence="1 5">Belongs to the GPN-loop GTPase family.</text>
</comment>
<keyword evidence="2 5" id="KW-0547">Nucleotide-binding</keyword>
<dbReference type="FunFam" id="3.40.50.300:FF:002834">
    <property type="entry name" value="GPN-loop GTPase 2"/>
    <property type="match status" value="1"/>
</dbReference>
<comment type="caution">
    <text evidence="6">The sequence shown here is derived from an EMBL/GenBank/DDBJ whole genome shotgun (WGS) entry which is preliminary data.</text>
</comment>
<dbReference type="GO" id="GO:0005737">
    <property type="term" value="C:cytoplasm"/>
    <property type="evidence" value="ECO:0007669"/>
    <property type="project" value="TreeGrafter"/>
</dbReference>
<dbReference type="PANTHER" id="PTHR21231">
    <property type="entry name" value="XPA-BINDING PROTEIN 1-RELATED"/>
    <property type="match status" value="1"/>
</dbReference>
<accession>A0AAN7U8D6</accession>
<dbReference type="Gene3D" id="3.40.50.300">
    <property type="entry name" value="P-loop containing nucleotide triphosphate hydrolases"/>
    <property type="match status" value="1"/>
</dbReference>
<dbReference type="EMBL" id="JAVFKY010000001">
    <property type="protein sequence ID" value="KAK5584468.1"/>
    <property type="molecule type" value="Genomic_DNA"/>
</dbReference>
<reference evidence="6 7" key="1">
    <citation type="submission" date="2023-11" db="EMBL/GenBank/DDBJ databases">
        <title>Dfirmibasis_genome.</title>
        <authorList>
            <person name="Edelbroek B."/>
            <person name="Kjellin J."/>
            <person name="Jerlstrom-Hultqvist J."/>
            <person name="Soderbom F."/>
        </authorList>
    </citation>
    <scope>NUCLEOTIDE SEQUENCE [LARGE SCALE GENOMIC DNA]</scope>
    <source>
        <strain evidence="6 7">TNS-C-14</strain>
    </source>
</reference>
<dbReference type="Pfam" id="PF03029">
    <property type="entry name" value="ATP_bind_1"/>
    <property type="match status" value="1"/>
</dbReference>
<dbReference type="InterPro" id="IPR027417">
    <property type="entry name" value="P-loop_NTPase"/>
</dbReference>
<dbReference type="GO" id="GO:0003924">
    <property type="term" value="F:GTPase activity"/>
    <property type="evidence" value="ECO:0007669"/>
    <property type="project" value="TreeGrafter"/>
</dbReference>
<dbReference type="Proteomes" id="UP001344447">
    <property type="component" value="Unassembled WGS sequence"/>
</dbReference>
<dbReference type="InterPro" id="IPR004130">
    <property type="entry name" value="Gpn"/>
</dbReference>
<evidence type="ECO:0000256" key="5">
    <source>
        <dbReference type="RuleBase" id="RU365059"/>
    </source>
</evidence>
<evidence type="ECO:0000256" key="4">
    <source>
        <dbReference type="ARBA" id="ARBA00023134"/>
    </source>
</evidence>
<evidence type="ECO:0000256" key="1">
    <source>
        <dbReference type="ARBA" id="ARBA00005290"/>
    </source>
</evidence>
<evidence type="ECO:0000313" key="7">
    <source>
        <dbReference type="Proteomes" id="UP001344447"/>
    </source>
</evidence>
<protein>
    <recommendedName>
        <fullName evidence="5">GPN-loop GTPase 2</fullName>
    </recommendedName>
</protein>
<dbReference type="GO" id="GO:0005525">
    <property type="term" value="F:GTP binding"/>
    <property type="evidence" value="ECO:0007669"/>
    <property type="project" value="UniProtKB-KW"/>
</dbReference>
<gene>
    <name evidence="6" type="ORF">RB653_006080</name>
</gene>
<organism evidence="6 7">
    <name type="scientific">Dictyostelium firmibasis</name>
    <dbReference type="NCBI Taxonomy" id="79012"/>
    <lineage>
        <taxon>Eukaryota</taxon>
        <taxon>Amoebozoa</taxon>
        <taxon>Evosea</taxon>
        <taxon>Eumycetozoa</taxon>
        <taxon>Dictyostelia</taxon>
        <taxon>Dictyosteliales</taxon>
        <taxon>Dictyosteliaceae</taxon>
        <taxon>Dictyostelium</taxon>
    </lineage>
</organism>
<keyword evidence="4 5" id="KW-0342">GTP-binding</keyword>
<comment type="subunit">
    <text evidence="5">Binds to RNA polymerase II (RNAPII).</text>
</comment>
<evidence type="ECO:0000256" key="3">
    <source>
        <dbReference type="ARBA" id="ARBA00022801"/>
    </source>
</evidence>
<sequence length="315" mass="36330">MGFGQVVIGPPGSGKTVYCNGMSQFLQSVGRKVSIINLDPSNENIPYEAAVNIQDLIDFQKVVDETDLGPNGGLIFCMEYLEKNLDWLKEKLLPLKDHYIIFDCPGQVELYTHYKIISNILDNIIKWSFRLTVIQVFDSFYCKNPSNFISILLVSLSGMVRIELPHINVLSKMDLIEQNGPLDFNLDFYTDVLDLKYLDSFLDKDPRLKKFSKLNKAIAGVIEDFSLVSFIPLNIMDKKSVANLIASIDKSNGYIYGSLDTNTAILEIQERETQWNFEKYQETQEKYYKSYEDDDVIFENDPDEDYDEFNKYLNR</sequence>
<dbReference type="SUPFAM" id="SSF52540">
    <property type="entry name" value="P-loop containing nucleoside triphosphate hydrolases"/>
    <property type="match status" value="1"/>
</dbReference>
<evidence type="ECO:0000256" key="2">
    <source>
        <dbReference type="ARBA" id="ARBA00022741"/>
    </source>
</evidence>
<proteinExistence type="inferred from homology"/>
<dbReference type="AlphaFoldDB" id="A0AAN7U8D6"/>
<keyword evidence="7" id="KW-1185">Reference proteome</keyword>